<dbReference type="Pfam" id="PF02518">
    <property type="entry name" value="HATPase_c"/>
    <property type="match status" value="1"/>
</dbReference>
<gene>
    <name evidence="10" type="ORF">FA048_08185</name>
</gene>
<dbReference type="Gene3D" id="3.30.450.20">
    <property type="entry name" value="PAS domain"/>
    <property type="match status" value="1"/>
</dbReference>
<dbReference type="Gene3D" id="1.10.287.130">
    <property type="match status" value="1"/>
</dbReference>
<feature type="domain" description="PAC" evidence="9">
    <location>
        <begin position="99"/>
        <end position="151"/>
    </location>
</feature>
<dbReference type="Proteomes" id="UP000309488">
    <property type="component" value="Unassembled WGS sequence"/>
</dbReference>
<proteinExistence type="predicted"/>
<dbReference type="AlphaFoldDB" id="A0A4U1CW66"/>
<sequence>MQKHNIRRTNSVNSPTKTEEHFKKSIDIFSNAFKYSATGIALISPDGKWLEVNDAVCTITGYSKHELMKLTFQDITYPDDLEIDLELVGQMLNKEIDNYNLEKRYITKTSKVVWVLLTVSLVWSDENTPNFFISQILDITESKELTDELRRKNEELEATQGKLVEKVEQLEEFSHIIAHNVRGPAKNIQMLAEMFKKTDSSENLFGNLEIIGMIDMASTSLLESLETLIISTQMRLDRGITYDNCDIKATTEQVISQLQGVIHEKKAIITQNFLVYIVSYPKIYLENILYNLISNALKYSKKNVAPKIILSTRQIGDNVILSVKDNGLGIDLKKFGNKIFKLNETFHKGYDSRGIGLYLLKTQIESLNGTISVKSKVNSGTEFVLIL</sequence>
<evidence type="ECO:0000259" key="9">
    <source>
        <dbReference type="PROSITE" id="PS50113"/>
    </source>
</evidence>
<keyword evidence="4" id="KW-0808">Transferase</keyword>
<evidence type="ECO:0000256" key="2">
    <source>
        <dbReference type="ARBA" id="ARBA00012438"/>
    </source>
</evidence>
<name>A0A4U1CW66_9SPHI</name>
<feature type="domain" description="PAS" evidence="8">
    <location>
        <begin position="18"/>
        <end position="95"/>
    </location>
</feature>
<dbReference type="InterPro" id="IPR003594">
    <property type="entry name" value="HATPase_dom"/>
</dbReference>
<dbReference type="SUPFAM" id="SSF55785">
    <property type="entry name" value="PYP-like sensor domain (PAS domain)"/>
    <property type="match status" value="1"/>
</dbReference>
<evidence type="ECO:0000256" key="1">
    <source>
        <dbReference type="ARBA" id="ARBA00000085"/>
    </source>
</evidence>
<reference evidence="10 11" key="1">
    <citation type="submission" date="2019-04" db="EMBL/GenBank/DDBJ databases">
        <title>Pedobacter sp. RP-3-22 sp. nov., isolated from Arctic soil.</title>
        <authorList>
            <person name="Dahal R.H."/>
            <person name="Kim D.-U."/>
        </authorList>
    </citation>
    <scope>NUCLEOTIDE SEQUENCE [LARGE SCALE GENOMIC DNA]</scope>
    <source>
        <strain evidence="10 11">RP-3-22</strain>
    </source>
</reference>
<dbReference type="InterPro" id="IPR000014">
    <property type="entry name" value="PAS"/>
</dbReference>
<dbReference type="InterPro" id="IPR005467">
    <property type="entry name" value="His_kinase_dom"/>
</dbReference>
<evidence type="ECO:0000259" key="8">
    <source>
        <dbReference type="PROSITE" id="PS50112"/>
    </source>
</evidence>
<organism evidence="10 11">
    <name type="scientific">Pedobacter polaris</name>
    <dbReference type="NCBI Taxonomy" id="2571273"/>
    <lineage>
        <taxon>Bacteria</taxon>
        <taxon>Pseudomonadati</taxon>
        <taxon>Bacteroidota</taxon>
        <taxon>Sphingobacteriia</taxon>
        <taxon>Sphingobacteriales</taxon>
        <taxon>Sphingobacteriaceae</taxon>
        <taxon>Pedobacter</taxon>
    </lineage>
</organism>
<dbReference type="PROSITE" id="PS50113">
    <property type="entry name" value="PAC"/>
    <property type="match status" value="1"/>
</dbReference>
<feature type="coiled-coil region" evidence="6">
    <location>
        <begin position="139"/>
        <end position="173"/>
    </location>
</feature>
<dbReference type="NCBIfam" id="TIGR00229">
    <property type="entry name" value="sensory_box"/>
    <property type="match status" value="1"/>
</dbReference>
<dbReference type="SUPFAM" id="SSF55874">
    <property type="entry name" value="ATPase domain of HSP90 chaperone/DNA topoisomerase II/histidine kinase"/>
    <property type="match status" value="1"/>
</dbReference>
<dbReference type="InterPro" id="IPR000700">
    <property type="entry name" value="PAS-assoc_C"/>
</dbReference>
<keyword evidence="5" id="KW-0418">Kinase</keyword>
<dbReference type="EMBL" id="SWBR01000002">
    <property type="protein sequence ID" value="TKC10168.1"/>
    <property type="molecule type" value="Genomic_DNA"/>
</dbReference>
<comment type="catalytic activity">
    <reaction evidence="1">
        <text>ATP + protein L-histidine = ADP + protein N-phospho-L-histidine.</text>
        <dbReference type="EC" id="2.7.13.3"/>
    </reaction>
</comment>
<dbReference type="PANTHER" id="PTHR43304:SF1">
    <property type="entry name" value="PAC DOMAIN-CONTAINING PROTEIN"/>
    <property type="match status" value="1"/>
</dbReference>
<protein>
    <recommendedName>
        <fullName evidence="2">histidine kinase</fullName>
        <ecNumber evidence="2">2.7.13.3</ecNumber>
    </recommendedName>
</protein>
<feature type="domain" description="Histidine kinase" evidence="7">
    <location>
        <begin position="176"/>
        <end position="387"/>
    </location>
</feature>
<dbReference type="OrthoDB" id="1522284at2"/>
<dbReference type="InterPro" id="IPR035965">
    <property type="entry name" value="PAS-like_dom_sf"/>
</dbReference>
<dbReference type="InterPro" id="IPR001610">
    <property type="entry name" value="PAC"/>
</dbReference>
<dbReference type="InterPro" id="IPR036890">
    <property type="entry name" value="HATPase_C_sf"/>
</dbReference>
<keyword evidence="3" id="KW-0597">Phosphoprotein</keyword>
<dbReference type="GO" id="GO:0004673">
    <property type="term" value="F:protein histidine kinase activity"/>
    <property type="evidence" value="ECO:0007669"/>
    <property type="project" value="UniProtKB-EC"/>
</dbReference>
<keyword evidence="11" id="KW-1185">Reference proteome</keyword>
<dbReference type="SMART" id="SM00086">
    <property type="entry name" value="PAC"/>
    <property type="match status" value="1"/>
</dbReference>
<dbReference type="InterPro" id="IPR052162">
    <property type="entry name" value="Sensor_kinase/Photoreceptor"/>
</dbReference>
<dbReference type="SMART" id="SM00387">
    <property type="entry name" value="HATPase_c"/>
    <property type="match status" value="1"/>
</dbReference>
<dbReference type="InterPro" id="IPR004358">
    <property type="entry name" value="Sig_transdc_His_kin-like_C"/>
</dbReference>
<dbReference type="PROSITE" id="PS50112">
    <property type="entry name" value="PAS"/>
    <property type="match status" value="1"/>
</dbReference>
<keyword evidence="6" id="KW-0175">Coiled coil</keyword>
<dbReference type="Gene3D" id="3.30.565.10">
    <property type="entry name" value="Histidine kinase-like ATPase, C-terminal domain"/>
    <property type="match status" value="1"/>
</dbReference>
<evidence type="ECO:0000259" key="7">
    <source>
        <dbReference type="PROSITE" id="PS50109"/>
    </source>
</evidence>
<dbReference type="SMART" id="SM00091">
    <property type="entry name" value="PAS"/>
    <property type="match status" value="1"/>
</dbReference>
<dbReference type="CDD" id="cd00130">
    <property type="entry name" value="PAS"/>
    <property type="match status" value="1"/>
</dbReference>
<evidence type="ECO:0000256" key="6">
    <source>
        <dbReference type="SAM" id="Coils"/>
    </source>
</evidence>
<dbReference type="Pfam" id="PF13426">
    <property type="entry name" value="PAS_9"/>
    <property type="match status" value="1"/>
</dbReference>
<evidence type="ECO:0000313" key="11">
    <source>
        <dbReference type="Proteomes" id="UP000309488"/>
    </source>
</evidence>
<dbReference type="EC" id="2.7.13.3" evidence="2"/>
<evidence type="ECO:0000256" key="3">
    <source>
        <dbReference type="ARBA" id="ARBA00022553"/>
    </source>
</evidence>
<evidence type="ECO:0000313" key="10">
    <source>
        <dbReference type="EMBL" id="TKC10168.1"/>
    </source>
</evidence>
<evidence type="ECO:0000256" key="4">
    <source>
        <dbReference type="ARBA" id="ARBA00022679"/>
    </source>
</evidence>
<dbReference type="PROSITE" id="PS50109">
    <property type="entry name" value="HIS_KIN"/>
    <property type="match status" value="1"/>
</dbReference>
<dbReference type="PANTHER" id="PTHR43304">
    <property type="entry name" value="PHYTOCHROME-LIKE PROTEIN CPH1"/>
    <property type="match status" value="1"/>
</dbReference>
<comment type="caution">
    <text evidence="10">The sequence shown here is derived from an EMBL/GenBank/DDBJ whole genome shotgun (WGS) entry which is preliminary data.</text>
</comment>
<accession>A0A4U1CW66</accession>
<evidence type="ECO:0000256" key="5">
    <source>
        <dbReference type="ARBA" id="ARBA00022777"/>
    </source>
</evidence>
<dbReference type="CDD" id="cd00075">
    <property type="entry name" value="HATPase"/>
    <property type="match status" value="1"/>
</dbReference>
<dbReference type="PRINTS" id="PR00344">
    <property type="entry name" value="BCTRLSENSOR"/>
</dbReference>